<dbReference type="Pfam" id="PF13517">
    <property type="entry name" value="FG-GAP_3"/>
    <property type="match status" value="6"/>
</dbReference>
<protein>
    <submittedName>
        <fullName evidence="3">VCBS repeat-containing protein</fullName>
    </submittedName>
</protein>
<comment type="caution">
    <text evidence="3">The sequence shown here is derived from an EMBL/GenBank/DDBJ whole genome shotgun (WGS) entry which is preliminary data.</text>
</comment>
<dbReference type="InterPro" id="IPR027039">
    <property type="entry name" value="Crtac1"/>
</dbReference>
<accession>A0ABU5Q9Z7</accession>
<evidence type="ECO:0000256" key="1">
    <source>
        <dbReference type="ARBA" id="ARBA00022729"/>
    </source>
</evidence>
<dbReference type="InterPro" id="IPR011519">
    <property type="entry name" value="UnbV_ASPIC"/>
</dbReference>
<keyword evidence="4" id="KW-1185">Reference proteome</keyword>
<dbReference type="EMBL" id="JAYFUM010000011">
    <property type="protein sequence ID" value="MEA5139646.1"/>
    <property type="molecule type" value="Genomic_DNA"/>
</dbReference>
<keyword evidence="1" id="KW-0732">Signal</keyword>
<evidence type="ECO:0000313" key="3">
    <source>
        <dbReference type="EMBL" id="MEA5139646.1"/>
    </source>
</evidence>
<dbReference type="PANTHER" id="PTHR16026:SF0">
    <property type="entry name" value="CARTILAGE ACIDIC PROTEIN 1"/>
    <property type="match status" value="1"/>
</dbReference>
<reference evidence="3 4" key="1">
    <citation type="submission" date="2023-12" db="EMBL/GenBank/DDBJ databases">
        <title>Novel species of the genus Arcicella isolated from rivers.</title>
        <authorList>
            <person name="Lu H."/>
        </authorList>
    </citation>
    <scope>NUCLEOTIDE SEQUENCE [LARGE SCALE GENOMIC DNA]</scope>
    <source>
        <strain evidence="3 4">KCTC 23307</strain>
    </source>
</reference>
<evidence type="ECO:0000259" key="2">
    <source>
        <dbReference type="Pfam" id="PF07593"/>
    </source>
</evidence>
<proteinExistence type="predicted"/>
<gene>
    <name evidence="3" type="ORF">VB248_10885</name>
</gene>
<dbReference type="Gene3D" id="2.130.10.130">
    <property type="entry name" value="Integrin alpha, N-terminal"/>
    <property type="match status" value="3"/>
</dbReference>
<dbReference type="Proteomes" id="UP001302949">
    <property type="component" value="Unassembled WGS sequence"/>
</dbReference>
<dbReference type="SUPFAM" id="SSF69318">
    <property type="entry name" value="Integrin alpha N-terminal domain"/>
    <property type="match status" value="3"/>
</dbReference>
<dbReference type="InterPro" id="IPR013517">
    <property type="entry name" value="FG-GAP"/>
</dbReference>
<sequence length="1102" mass="122529">MKIFPILFLLLFCACQPEKEKLFTVMPSSETGITFQNTVIENDSFNLIDYYYVYNGGGVAVGDINNDGLTDVYFTGNQVADKLYLNLGSTEKSAFKFEDISEKAGIKKGGWSTGVTMADVNGDGLLDIYVCKSGNYPSFQRANQLYINHSSGGKIRFIESAKAYGLADTTFSNQAAFFDFDKDNDLDLFLITSTNSTRNPNALVAPITDGSGLSADKLFQNNGNGTFTDISRKAGILHDGMSLGLSIADVNEDGWEDIFVGNDFLSNDLLYLNNHDGTFTESAKESFEHHSQFSMGTDVADINNDGKFDIMSVDMLPADNEQRKKMAGPANYVQYEQSLALGYHPQFMRNMLHLNLGKTPDGKVHFSEIAQLAGVHSTDWSWSPLFADFDNDGNKDLFISNGYLRDITDLDFVSYNAEMAQASTSKKEVDDLMKKGALKMNTLKKVNYLFHNNADLTFKDISNDAFGDFPSLSNGAAYADFDNDGDLDLVVNNINQEAFLLKNNTPSKAFLKVKLQGTAQNTFGLGTEVTLFQQGKLQKIHQSVTKGFQSSSDFLIHFGLGKNPKIDSLQILWSDGKSQTIKNIKPNQTLIVDYKNAHFNTVSKPNPSRIFRDESAIFKDYVHQEEPYMDYNQETLLMHKLSQQGPKMTVGDVNGDGLEDFFVGGSYLHEGKLFIQKPNGKFQQTALTKENQEKNEEDVGVLFFDADSDKDLDLYIVSGSNEYFDGSEYYQDRLFLNNGKGSFTLTKNHLPNIGHSGSCIIANDFDHDGDLDIFRGGRLNPLQYPKAGESYLLSNEGGYFKDITDNAAPNLRTVGMVTSAVWADVDHDSWEDLIVVGECMPITLFQNKQGKLVETNTFPASNGLWNCIKAADFDKDGDIDFVVGNLGTNNRYQFSKQEPLTIYGADYDNNGRWDAIPSYFLKGLEYPIPSRDELVRQIPSFKAKFNTYALYAKATMNDVLSEEQRKAATITKVFLQESIYLENLGNNTFKFKALPNAVQWSVCQDILIEDLDADGNLDMILVGNDYGVEPVAGRYDASFGTVLKGNGKGDFEVLALEKTGFFADGDCKSIISIHHSSTKKSVIVSRNNAALKVLSFVKEHLR</sequence>
<feature type="domain" description="ASPIC/UnbV" evidence="2">
    <location>
        <begin position="524"/>
        <end position="590"/>
    </location>
</feature>
<dbReference type="Pfam" id="PF07593">
    <property type="entry name" value="UnbV_ASPIC"/>
    <property type="match status" value="1"/>
</dbReference>
<dbReference type="InterPro" id="IPR028994">
    <property type="entry name" value="Integrin_alpha_N"/>
</dbReference>
<organism evidence="3 4">
    <name type="scientific">Arcicella rigui</name>
    <dbReference type="NCBI Taxonomy" id="797020"/>
    <lineage>
        <taxon>Bacteria</taxon>
        <taxon>Pseudomonadati</taxon>
        <taxon>Bacteroidota</taxon>
        <taxon>Cytophagia</taxon>
        <taxon>Cytophagales</taxon>
        <taxon>Flectobacillaceae</taxon>
        <taxon>Arcicella</taxon>
    </lineage>
</organism>
<name>A0ABU5Q9Z7_9BACT</name>
<evidence type="ECO:0000313" key="4">
    <source>
        <dbReference type="Proteomes" id="UP001302949"/>
    </source>
</evidence>
<dbReference type="RefSeq" id="WP_323296806.1">
    <property type="nucleotide sequence ID" value="NZ_JAYFUM010000011.1"/>
</dbReference>
<dbReference type="PANTHER" id="PTHR16026">
    <property type="entry name" value="CARTILAGE ACIDIC PROTEIN 1"/>
    <property type="match status" value="1"/>
</dbReference>
<dbReference type="PROSITE" id="PS51257">
    <property type="entry name" value="PROKAR_LIPOPROTEIN"/>
    <property type="match status" value="1"/>
</dbReference>